<sequence length="210" mass="23562">MAALMTTLATTANVVTTTKGVYSLFDRAHESSSAISYKRGIDNLSIGMEKLDSVREIIDQSEALDLRRTHDRLQVIGRDVDEKLTSARRKGLGVKNVFRNRAIKKEARKFEAETVEWSTKAKRSSACARSRRLGQGPEDHLPSPETEQNETQQVQMPPSYAESSHSDDHQLETAPPSVQQEQDLGLASLSTYNTEQLEANPWQNHKQHAF</sequence>
<feature type="compositionally biased region" description="Polar residues" evidence="1">
    <location>
        <begin position="176"/>
        <end position="204"/>
    </location>
</feature>
<keyword evidence="3" id="KW-1185">Reference proteome</keyword>
<gene>
    <name evidence="2" type="ORF">GFSPODELE1_LOCUS5816</name>
</gene>
<name>A0ABP1DGQ6_9APHY</name>
<protein>
    <recommendedName>
        <fullName evidence="4">Fungal N-terminal domain-containing protein</fullName>
    </recommendedName>
</protein>
<feature type="region of interest" description="Disordered" evidence="1">
    <location>
        <begin position="121"/>
        <end position="210"/>
    </location>
</feature>
<dbReference type="EMBL" id="OZ037947">
    <property type="protein sequence ID" value="CAL1706312.1"/>
    <property type="molecule type" value="Genomic_DNA"/>
</dbReference>
<organism evidence="2 3">
    <name type="scientific">Somion occarium</name>
    <dbReference type="NCBI Taxonomy" id="3059160"/>
    <lineage>
        <taxon>Eukaryota</taxon>
        <taxon>Fungi</taxon>
        <taxon>Dikarya</taxon>
        <taxon>Basidiomycota</taxon>
        <taxon>Agaricomycotina</taxon>
        <taxon>Agaricomycetes</taxon>
        <taxon>Polyporales</taxon>
        <taxon>Cerrenaceae</taxon>
        <taxon>Somion</taxon>
    </lineage>
</organism>
<accession>A0ABP1DGQ6</accession>
<evidence type="ECO:0000313" key="2">
    <source>
        <dbReference type="EMBL" id="CAL1706312.1"/>
    </source>
</evidence>
<proteinExistence type="predicted"/>
<evidence type="ECO:0000313" key="3">
    <source>
        <dbReference type="Proteomes" id="UP001497453"/>
    </source>
</evidence>
<dbReference type="Proteomes" id="UP001497453">
    <property type="component" value="Chromosome 4"/>
</dbReference>
<reference evidence="3" key="1">
    <citation type="submission" date="2024-04" db="EMBL/GenBank/DDBJ databases">
        <authorList>
            <person name="Shaw F."/>
            <person name="Minotto A."/>
        </authorList>
    </citation>
    <scope>NUCLEOTIDE SEQUENCE [LARGE SCALE GENOMIC DNA]</scope>
</reference>
<evidence type="ECO:0000256" key="1">
    <source>
        <dbReference type="SAM" id="MobiDB-lite"/>
    </source>
</evidence>
<feature type="compositionally biased region" description="Polar residues" evidence="1">
    <location>
        <begin position="145"/>
        <end position="156"/>
    </location>
</feature>
<evidence type="ECO:0008006" key="4">
    <source>
        <dbReference type="Google" id="ProtNLM"/>
    </source>
</evidence>